<name>U7D6L5_9BACT</name>
<dbReference type="AlphaFoldDB" id="U7D6L5"/>
<accession>U7D6L5</accession>
<evidence type="ECO:0000313" key="2">
    <source>
        <dbReference type="Proteomes" id="UP000017148"/>
    </source>
</evidence>
<reference evidence="1 2" key="1">
    <citation type="journal article" date="2013" name="Environ. Microbiol.">
        <title>Genome analysis of Chitinivibrio alkaliphilus gen. nov., sp. nov., a novel extremely haloalkaliphilic anaerobic chitinolytic bacterium from the candidate phylum Termite Group 3.</title>
        <authorList>
            <person name="Sorokin D.Y."/>
            <person name="Gumerov V.M."/>
            <person name="Rakitin A.L."/>
            <person name="Beletsky A.V."/>
            <person name="Damste J.S."/>
            <person name="Muyzer G."/>
            <person name="Mardanov A.V."/>
            <person name="Ravin N.V."/>
        </authorList>
    </citation>
    <scope>NUCLEOTIDE SEQUENCE [LARGE SCALE GENOMIC DNA]</scope>
    <source>
        <strain evidence="1 2">ACht1</strain>
    </source>
</reference>
<dbReference type="SUPFAM" id="SSF53448">
    <property type="entry name" value="Nucleotide-diphospho-sugar transferases"/>
    <property type="match status" value="1"/>
</dbReference>
<dbReference type="STRING" id="1313304.CALK_0888"/>
<protein>
    <recommendedName>
        <fullName evidence="3">UDP-N-acetylglucosamine pyrophosphorylase</fullName>
    </recommendedName>
</protein>
<comment type="caution">
    <text evidence="1">The sequence shown here is derived from an EMBL/GenBank/DDBJ whole genome shotgun (WGS) entry which is preliminary data.</text>
</comment>
<dbReference type="OrthoDB" id="9806910at2"/>
<sequence>MHSWTQPQLQYAIHNYAHCSPELQERIAHAVTEKYSYEAYVEEVAFKKEALCRLERTKSENTALPQGFPPTMDAQSIETTPKDLSTSAVLIMAGGAGERLKQSLLAEGYSPEDLTDFTKATFPLPGRTDKAGTLELTLTMIRRFSPEIPVIVTTGPVGSTTARVIPDLLSRNNNFGLSNLQVLPQNERLHLTHENKIAWVENHGTVQLITSPDETGGPIMKLKSQLPKGEMVLTWLRNLGRTKTIVLQGTAVYRPEILPLMASAGTTCDALGIGISRTSFPQDDPYGSFVERSRRIYIIEKDARTPHTYSLCDPAGKHLPFNTGFYVFSNSVLAEKSLPPFAVRDKEVLPDLPHAAKTGYAATDLLPLVDNSRVLTIPAEDFTVIKQSSDLPTVARAAEEFGL</sequence>
<keyword evidence="2" id="KW-1185">Reference proteome</keyword>
<dbReference type="Gene3D" id="3.90.550.10">
    <property type="entry name" value="Spore Coat Polysaccharide Biosynthesis Protein SpsA, Chain A"/>
    <property type="match status" value="1"/>
</dbReference>
<dbReference type="InterPro" id="IPR029044">
    <property type="entry name" value="Nucleotide-diphossugar_trans"/>
</dbReference>
<organism evidence="1 2">
    <name type="scientific">Chitinivibrio alkaliphilus ACht1</name>
    <dbReference type="NCBI Taxonomy" id="1313304"/>
    <lineage>
        <taxon>Bacteria</taxon>
        <taxon>Pseudomonadati</taxon>
        <taxon>Fibrobacterota</taxon>
        <taxon>Chitinivibrionia</taxon>
        <taxon>Chitinivibrionales</taxon>
        <taxon>Chitinivibrionaceae</taxon>
        <taxon>Chitinivibrio</taxon>
    </lineage>
</organism>
<evidence type="ECO:0008006" key="3">
    <source>
        <dbReference type="Google" id="ProtNLM"/>
    </source>
</evidence>
<dbReference type="EMBL" id="ASJR01000006">
    <property type="protein sequence ID" value="ERP32159.1"/>
    <property type="molecule type" value="Genomic_DNA"/>
</dbReference>
<evidence type="ECO:0000313" key="1">
    <source>
        <dbReference type="EMBL" id="ERP32159.1"/>
    </source>
</evidence>
<proteinExistence type="predicted"/>
<dbReference type="Proteomes" id="UP000017148">
    <property type="component" value="Unassembled WGS sequence"/>
</dbReference>
<gene>
    <name evidence="1" type="ORF">CALK_0888</name>
</gene>
<dbReference type="RefSeq" id="WP_022636390.1">
    <property type="nucleotide sequence ID" value="NZ_ASJR01000006.1"/>
</dbReference>